<feature type="compositionally biased region" description="Basic and acidic residues" evidence="1">
    <location>
        <begin position="57"/>
        <end position="66"/>
    </location>
</feature>
<evidence type="ECO:0000313" key="2">
    <source>
        <dbReference type="EMBL" id="KAL1838177.1"/>
    </source>
</evidence>
<protein>
    <submittedName>
        <fullName evidence="2">Uncharacterized protein</fullName>
    </submittedName>
</protein>
<evidence type="ECO:0000256" key="1">
    <source>
        <dbReference type="SAM" id="MobiDB-lite"/>
    </source>
</evidence>
<evidence type="ECO:0000313" key="3">
    <source>
        <dbReference type="Proteomes" id="UP001586593"/>
    </source>
</evidence>
<proteinExistence type="predicted"/>
<sequence length="66" mass="7064">MATTPIPKQQQKKSLPSSLKKRHKLPNMSDSDVSMTSPLSPPASPSSSTSLGLHVLVGDKPRDPRS</sequence>
<keyword evidence="3" id="KW-1185">Reference proteome</keyword>
<organism evidence="2 3">
    <name type="scientific">Phialemonium thermophilum</name>
    <dbReference type="NCBI Taxonomy" id="223376"/>
    <lineage>
        <taxon>Eukaryota</taxon>
        <taxon>Fungi</taxon>
        <taxon>Dikarya</taxon>
        <taxon>Ascomycota</taxon>
        <taxon>Pezizomycotina</taxon>
        <taxon>Sordariomycetes</taxon>
        <taxon>Sordariomycetidae</taxon>
        <taxon>Cephalothecales</taxon>
        <taxon>Cephalothecaceae</taxon>
        <taxon>Phialemonium</taxon>
    </lineage>
</organism>
<feature type="region of interest" description="Disordered" evidence="1">
    <location>
        <begin position="1"/>
        <end position="66"/>
    </location>
</feature>
<dbReference type="EMBL" id="JAZHXJ010002517">
    <property type="protein sequence ID" value="KAL1838177.1"/>
    <property type="molecule type" value="Genomic_DNA"/>
</dbReference>
<reference evidence="2 3" key="1">
    <citation type="journal article" date="2024" name="Commun. Biol.">
        <title>Comparative genomic analysis of thermophilic fungi reveals convergent evolutionary adaptations and gene losses.</title>
        <authorList>
            <person name="Steindorff A.S."/>
            <person name="Aguilar-Pontes M.V."/>
            <person name="Robinson A.J."/>
            <person name="Andreopoulos B."/>
            <person name="LaButti K."/>
            <person name="Kuo A."/>
            <person name="Mondo S."/>
            <person name="Riley R."/>
            <person name="Otillar R."/>
            <person name="Haridas S."/>
            <person name="Lipzen A."/>
            <person name="Grimwood J."/>
            <person name="Schmutz J."/>
            <person name="Clum A."/>
            <person name="Reid I.D."/>
            <person name="Moisan M.C."/>
            <person name="Butler G."/>
            <person name="Nguyen T.T.M."/>
            <person name="Dewar K."/>
            <person name="Conant G."/>
            <person name="Drula E."/>
            <person name="Henrissat B."/>
            <person name="Hansel C."/>
            <person name="Singer S."/>
            <person name="Hutchinson M.I."/>
            <person name="de Vries R.P."/>
            <person name="Natvig D.O."/>
            <person name="Powell A.J."/>
            <person name="Tsang A."/>
            <person name="Grigoriev I.V."/>
        </authorList>
    </citation>
    <scope>NUCLEOTIDE SEQUENCE [LARGE SCALE GENOMIC DNA]</scope>
    <source>
        <strain evidence="2 3">ATCC 24622</strain>
    </source>
</reference>
<accession>A0ABR3V8Z5</accession>
<feature type="compositionally biased region" description="Low complexity" evidence="1">
    <location>
        <begin position="7"/>
        <end position="18"/>
    </location>
</feature>
<dbReference type="Proteomes" id="UP001586593">
    <property type="component" value="Unassembled WGS sequence"/>
</dbReference>
<gene>
    <name evidence="2" type="ORF">VTK73DRAFT_4434</name>
</gene>
<name>A0ABR3V8Z5_9PEZI</name>
<comment type="caution">
    <text evidence="2">The sequence shown here is derived from an EMBL/GenBank/DDBJ whole genome shotgun (WGS) entry which is preliminary data.</text>
</comment>